<gene>
    <name evidence="4" type="ORF">NTE_02055</name>
</gene>
<dbReference type="Gene3D" id="3.30.56.30">
    <property type="entry name" value="Signal recognition particle, SRP19-like subunit"/>
    <property type="match status" value="1"/>
</dbReference>
<keyword evidence="2" id="KW-0733">Signal recognition particle</keyword>
<dbReference type="GO" id="GO:0048500">
    <property type="term" value="C:signal recognition particle"/>
    <property type="evidence" value="ECO:0007669"/>
    <property type="project" value="InterPro"/>
</dbReference>
<evidence type="ECO:0000256" key="2">
    <source>
        <dbReference type="ARBA" id="ARBA00023135"/>
    </source>
</evidence>
<dbReference type="KEGG" id="nev:NTE_02055"/>
<keyword evidence="3" id="KW-0687">Ribonucleoprotein</keyword>
<evidence type="ECO:0000313" key="4">
    <source>
        <dbReference type="EMBL" id="AIF84112.1"/>
    </source>
</evidence>
<dbReference type="EMBL" id="CP007174">
    <property type="protein sequence ID" value="AIF84112.1"/>
    <property type="molecule type" value="Genomic_DNA"/>
</dbReference>
<dbReference type="HOGENOM" id="CLU_169299_1_0_2"/>
<dbReference type="GO" id="GO:0006614">
    <property type="term" value="P:SRP-dependent cotranslational protein targeting to membrane"/>
    <property type="evidence" value="ECO:0007669"/>
    <property type="project" value="InterPro"/>
</dbReference>
<keyword evidence="1" id="KW-0963">Cytoplasm</keyword>
<reference evidence="4 5" key="1">
    <citation type="journal article" date="2014" name="PLoS ONE">
        <title>Genome Sequence of Candidatus Nitrososphaera evergladensis from Group I.1b Enriched from Everglades Soil Reveals Novel Genomic Features of the Ammonia-Oxidizing Archaea.</title>
        <authorList>
            <person name="Zhalnina K.V."/>
            <person name="Dias R."/>
            <person name="Leonard M.T."/>
            <person name="Dorr de Quadros P."/>
            <person name="Camargo F.A."/>
            <person name="Drew J.C."/>
            <person name="Farmerie W.G."/>
            <person name="Daroub S.H."/>
            <person name="Triplett E.W."/>
        </authorList>
    </citation>
    <scope>NUCLEOTIDE SEQUENCE [LARGE SCALE GENOMIC DNA]</scope>
    <source>
        <strain evidence="4 5">SR1</strain>
    </source>
</reference>
<dbReference type="InterPro" id="IPR002778">
    <property type="entry name" value="Signal_recog_particle_SRP19"/>
</dbReference>
<keyword evidence="5" id="KW-1185">Reference proteome</keyword>
<dbReference type="AlphaFoldDB" id="A0A075MTK8"/>
<accession>A0A075MTK8</accession>
<dbReference type="Proteomes" id="UP000028194">
    <property type="component" value="Chromosome"/>
</dbReference>
<proteinExistence type="predicted"/>
<evidence type="ECO:0000256" key="3">
    <source>
        <dbReference type="ARBA" id="ARBA00023274"/>
    </source>
</evidence>
<dbReference type="GO" id="GO:0008312">
    <property type="term" value="F:7S RNA binding"/>
    <property type="evidence" value="ECO:0007669"/>
    <property type="project" value="InterPro"/>
</dbReference>
<dbReference type="Pfam" id="PF01922">
    <property type="entry name" value="SRP19"/>
    <property type="match status" value="1"/>
</dbReference>
<dbReference type="eggNOG" id="arCOG01217">
    <property type="taxonomic scope" value="Archaea"/>
</dbReference>
<evidence type="ECO:0000313" key="5">
    <source>
        <dbReference type="Proteomes" id="UP000028194"/>
    </source>
</evidence>
<dbReference type="STRING" id="1459636.NTE_02055"/>
<dbReference type="InterPro" id="IPR036521">
    <property type="entry name" value="SRP19-like_sf"/>
</dbReference>
<sequence>MRDRALKDYDHVILWLDYFNKNLKRRQGRKVKRDHAVFDPTVQELVEAAKTAGYQVEDDAVNDAARFPRRSFVKSGYVMLAKKEGVKKSKVIASVAEKLLQKHARQKSGKK</sequence>
<evidence type="ECO:0000256" key="1">
    <source>
        <dbReference type="ARBA" id="ARBA00022490"/>
    </source>
</evidence>
<dbReference type="SUPFAM" id="SSF69695">
    <property type="entry name" value="SRP19"/>
    <property type="match status" value="1"/>
</dbReference>
<protein>
    <submittedName>
        <fullName evidence="4">Signal recognition particle 19 kDa protein</fullName>
    </submittedName>
</protein>
<organism evidence="4 5">
    <name type="scientific">Candidatus Nitrososphaera evergladensis SR1</name>
    <dbReference type="NCBI Taxonomy" id="1459636"/>
    <lineage>
        <taxon>Archaea</taxon>
        <taxon>Nitrososphaerota</taxon>
        <taxon>Nitrososphaeria</taxon>
        <taxon>Nitrososphaerales</taxon>
        <taxon>Nitrososphaeraceae</taxon>
        <taxon>Nitrososphaera</taxon>
    </lineage>
</organism>
<name>A0A075MTK8_9ARCH</name>